<reference evidence="2 3" key="1">
    <citation type="submission" date="2021-06" db="EMBL/GenBank/DDBJ databases">
        <title>Caerostris extrusa draft genome.</title>
        <authorList>
            <person name="Kono N."/>
            <person name="Arakawa K."/>
        </authorList>
    </citation>
    <scope>NUCLEOTIDE SEQUENCE [LARGE SCALE GENOMIC DNA]</scope>
</reference>
<feature type="region of interest" description="Disordered" evidence="1">
    <location>
        <begin position="1"/>
        <end position="31"/>
    </location>
</feature>
<organism evidence="2 3">
    <name type="scientific">Caerostris extrusa</name>
    <name type="common">Bark spider</name>
    <name type="synonym">Caerostris bankana</name>
    <dbReference type="NCBI Taxonomy" id="172846"/>
    <lineage>
        <taxon>Eukaryota</taxon>
        <taxon>Metazoa</taxon>
        <taxon>Ecdysozoa</taxon>
        <taxon>Arthropoda</taxon>
        <taxon>Chelicerata</taxon>
        <taxon>Arachnida</taxon>
        <taxon>Araneae</taxon>
        <taxon>Araneomorphae</taxon>
        <taxon>Entelegynae</taxon>
        <taxon>Araneoidea</taxon>
        <taxon>Araneidae</taxon>
        <taxon>Caerostris</taxon>
    </lineage>
</organism>
<proteinExistence type="predicted"/>
<dbReference type="AlphaFoldDB" id="A0AAV4P1T8"/>
<protein>
    <submittedName>
        <fullName evidence="2">Uncharacterized protein</fullName>
    </submittedName>
</protein>
<dbReference type="Proteomes" id="UP001054945">
    <property type="component" value="Unassembled WGS sequence"/>
</dbReference>
<gene>
    <name evidence="2" type="ORF">CEXT_770931</name>
</gene>
<dbReference type="EMBL" id="BPLR01021542">
    <property type="protein sequence ID" value="GIX90988.1"/>
    <property type="molecule type" value="Genomic_DNA"/>
</dbReference>
<keyword evidence="3" id="KW-1185">Reference proteome</keyword>
<evidence type="ECO:0000313" key="3">
    <source>
        <dbReference type="Proteomes" id="UP001054945"/>
    </source>
</evidence>
<comment type="caution">
    <text evidence="2">The sequence shown here is derived from an EMBL/GenBank/DDBJ whole genome shotgun (WGS) entry which is preliminary data.</text>
</comment>
<accession>A0AAV4P1T8</accession>
<feature type="compositionally biased region" description="Pro residues" evidence="1">
    <location>
        <begin position="16"/>
        <end position="31"/>
    </location>
</feature>
<evidence type="ECO:0000313" key="2">
    <source>
        <dbReference type="EMBL" id="GIX90988.1"/>
    </source>
</evidence>
<name>A0AAV4P1T8_CAEEX</name>
<sequence length="111" mass="12773">MDTTLDFEARRKFWSPSPPSLPKRESPPSPRLPPNFAVFLVIPCPPSKRGSCLISLLNPTRESPNPRIWLHSHRVQVRRCGGAQSHVQNRYQDRVHGRVPLLKTFESMMFT</sequence>
<evidence type="ECO:0000256" key="1">
    <source>
        <dbReference type="SAM" id="MobiDB-lite"/>
    </source>
</evidence>